<dbReference type="Proteomes" id="UP000185612">
    <property type="component" value="Unassembled WGS sequence"/>
</dbReference>
<dbReference type="AlphaFoldDB" id="A0A1Q5PUE3"/>
<gene>
    <name evidence="2" type="ORF">BSZ40_09355</name>
</gene>
<comment type="caution">
    <text evidence="2">The sequence shown here is derived from an EMBL/GenBank/DDBJ whole genome shotgun (WGS) entry which is preliminary data.</text>
</comment>
<name>A0A1Q5PUE3_9ACTO</name>
<feature type="compositionally biased region" description="Basic and acidic residues" evidence="1">
    <location>
        <begin position="1"/>
        <end position="36"/>
    </location>
</feature>
<keyword evidence="3" id="KW-1185">Reference proteome</keyword>
<reference evidence="3" key="1">
    <citation type="submission" date="2016-12" db="EMBL/GenBank/DDBJ databases">
        <authorList>
            <person name="Meng X."/>
        </authorList>
    </citation>
    <scope>NUCLEOTIDE SEQUENCE [LARGE SCALE GENOMIC DNA]</scope>
    <source>
        <strain evidence="3">DSM 20732</strain>
    </source>
</reference>
<organism evidence="2 3">
    <name type="scientific">Buchananella hordeovulneris</name>
    <dbReference type="NCBI Taxonomy" id="52770"/>
    <lineage>
        <taxon>Bacteria</taxon>
        <taxon>Bacillati</taxon>
        <taxon>Actinomycetota</taxon>
        <taxon>Actinomycetes</taxon>
        <taxon>Actinomycetales</taxon>
        <taxon>Actinomycetaceae</taxon>
        <taxon>Buchananella</taxon>
    </lineage>
</organism>
<evidence type="ECO:0000256" key="1">
    <source>
        <dbReference type="SAM" id="MobiDB-lite"/>
    </source>
</evidence>
<dbReference type="EMBL" id="MQVS01000010">
    <property type="protein sequence ID" value="OKL51102.1"/>
    <property type="molecule type" value="Genomic_DNA"/>
</dbReference>
<sequence length="50" mass="5752">MSDHKQAEHTTAEHEHGKDCGHEAVQHGDHVDYIHDGHKHAQHGDHYDEH</sequence>
<dbReference type="RefSeq" id="WP_073825647.1">
    <property type="nucleotide sequence ID" value="NZ_JAUNKL010000072.1"/>
</dbReference>
<proteinExistence type="predicted"/>
<accession>A0A1Q5PUE3</accession>
<dbReference type="OrthoDB" id="3401648at2"/>
<evidence type="ECO:0000313" key="3">
    <source>
        <dbReference type="Proteomes" id="UP000185612"/>
    </source>
</evidence>
<evidence type="ECO:0000313" key="2">
    <source>
        <dbReference type="EMBL" id="OKL51102.1"/>
    </source>
</evidence>
<feature type="region of interest" description="Disordered" evidence="1">
    <location>
        <begin position="1"/>
        <end position="50"/>
    </location>
</feature>
<dbReference type="STRING" id="52770.BSZ40_09355"/>
<protein>
    <submittedName>
        <fullName evidence="2">Zinc transporter permease</fullName>
    </submittedName>
</protein>